<proteinExistence type="predicted"/>
<organism evidence="1 2">
    <name type="scientific">Brachyspira aalborgi</name>
    <dbReference type="NCBI Taxonomy" id="29522"/>
    <lineage>
        <taxon>Bacteria</taxon>
        <taxon>Pseudomonadati</taxon>
        <taxon>Spirochaetota</taxon>
        <taxon>Spirochaetia</taxon>
        <taxon>Brachyspirales</taxon>
        <taxon>Brachyspiraceae</taxon>
        <taxon>Brachyspira</taxon>
    </lineage>
</organism>
<dbReference type="EMBL" id="SAYI01000005">
    <property type="protein sequence ID" value="TXJ58205.1"/>
    <property type="molecule type" value="Genomic_DNA"/>
</dbReference>
<dbReference type="InterPro" id="IPR050155">
    <property type="entry name" value="HAD-like_hydrolase_sf"/>
</dbReference>
<dbReference type="Pfam" id="PF13419">
    <property type="entry name" value="HAD_2"/>
    <property type="match status" value="1"/>
</dbReference>
<name>A0A5C8G8D0_9SPIR</name>
<dbReference type="InterPro" id="IPR041492">
    <property type="entry name" value="HAD_2"/>
</dbReference>
<dbReference type="InterPro" id="IPR006439">
    <property type="entry name" value="HAD-SF_hydro_IA"/>
</dbReference>
<evidence type="ECO:0000313" key="2">
    <source>
        <dbReference type="Proteomes" id="UP000322327"/>
    </source>
</evidence>
<protein>
    <recommendedName>
        <fullName evidence="3">HAD family hydrolase</fullName>
    </recommendedName>
</protein>
<dbReference type="Gene3D" id="1.10.150.240">
    <property type="entry name" value="Putative phosphatase, domain 2"/>
    <property type="match status" value="1"/>
</dbReference>
<reference evidence="1 2" key="1">
    <citation type="journal article" date="1992" name="Lakartidningen">
        <title>[Penicillin V and not amoxicillin is the first choice preparation in acute otitis].</title>
        <authorList>
            <person name="Kamme C."/>
            <person name="Lundgren K."/>
            <person name="Prellner K."/>
        </authorList>
    </citation>
    <scope>NUCLEOTIDE SEQUENCE [LARGE SCALE GENOMIC DNA]</scope>
    <source>
        <strain evidence="1 2">PC3053II</strain>
    </source>
</reference>
<gene>
    <name evidence="1" type="ORF">EPJ76_01780</name>
</gene>
<dbReference type="SUPFAM" id="SSF56784">
    <property type="entry name" value="HAD-like"/>
    <property type="match status" value="1"/>
</dbReference>
<accession>A0A5C8G8D0</accession>
<dbReference type="InterPro" id="IPR036412">
    <property type="entry name" value="HAD-like_sf"/>
</dbReference>
<dbReference type="NCBIfam" id="TIGR01549">
    <property type="entry name" value="HAD-SF-IA-v1"/>
    <property type="match status" value="1"/>
</dbReference>
<comment type="caution">
    <text evidence="1">The sequence shown here is derived from an EMBL/GenBank/DDBJ whole genome shotgun (WGS) entry which is preliminary data.</text>
</comment>
<dbReference type="PANTHER" id="PTHR43434:SF20">
    <property type="entry name" value="5'-NUCLEOTIDASE"/>
    <property type="match status" value="1"/>
</dbReference>
<evidence type="ECO:0008006" key="3">
    <source>
        <dbReference type="Google" id="ProtNLM"/>
    </source>
</evidence>
<dbReference type="GO" id="GO:0004713">
    <property type="term" value="F:protein tyrosine kinase activity"/>
    <property type="evidence" value="ECO:0007669"/>
    <property type="project" value="TreeGrafter"/>
</dbReference>
<sequence>MAKFLKKNMKYKYIIFDLDGTLLDTSEGLIKSINYTLDVMGYPKISDEEKYSFIGPPIKVSLKNKFNLSEEDADFSTNVFRDRYKNYDLYEAKLYDGIIELLELLKFNNIKMSVATYKREDYAISLLEYFKLKKYFEIIRGSDYLSKMTKTDIMDACLIYKNNISKNQILMIGDSESDYISSKKLFIDFLGVTYGFGFKRENINKYKDIILVNSVYEIKKFLNNKEDKIKCL</sequence>
<evidence type="ECO:0000313" key="1">
    <source>
        <dbReference type="EMBL" id="TXJ58205.1"/>
    </source>
</evidence>
<dbReference type="GO" id="GO:0005829">
    <property type="term" value="C:cytosol"/>
    <property type="evidence" value="ECO:0007669"/>
    <property type="project" value="TreeGrafter"/>
</dbReference>
<dbReference type="SFLD" id="SFLDG01129">
    <property type="entry name" value="C1.5:_HAD__Beta-PGM__Phosphata"/>
    <property type="match status" value="1"/>
</dbReference>
<dbReference type="SFLD" id="SFLDS00003">
    <property type="entry name" value="Haloacid_Dehalogenase"/>
    <property type="match status" value="1"/>
</dbReference>
<dbReference type="AlphaFoldDB" id="A0A5C8G8D0"/>
<dbReference type="InterPro" id="IPR023214">
    <property type="entry name" value="HAD_sf"/>
</dbReference>
<dbReference type="Proteomes" id="UP000322327">
    <property type="component" value="Unassembled WGS sequence"/>
</dbReference>
<dbReference type="Gene3D" id="3.40.50.1000">
    <property type="entry name" value="HAD superfamily/HAD-like"/>
    <property type="match status" value="1"/>
</dbReference>
<dbReference type="InterPro" id="IPR023198">
    <property type="entry name" value="PGP-like_dom2"/>
</dbReference>
<dbReference type="PANTHER" id="PTHR43434">
    <property type="entry name" value="PHOSPHOGLYCOLATE PHOSPHATASE"/>
    <property type="match status" value="1"/>
</dbReference>